<dbReference type="RefSeq" id="WP_013836196.1">
    <property type="nucleotide sequence ID" value="NC_015581.1"/>
</dbReference>
<evidence type="ECO:0000313" key="3">
    <source>
        <dbReference type="EMBL" id="AEG32427.1"/>
    </source>
</evidence>
<reference evidence="3 4" key="1">
    <citation type="submission" date="2011-05" db="EMBL/GenBank/DDBJ databases">
        <title>Complete sequence of Thioalkalimicrobium cyclicum ALM1.</title>
        <authorList>
            <consortium name="US DOE Joint Genome Institute"/>
            <person name="Lucas S."/>
            <person name="Han J."/>
            <person name="Lapidus A."/>
            <person name="Cheng J.-F."/>
            <person name="Goodwin L."/>
            <person name="Pitluck S."/>
            <person name="Peters L."/>
            <person name="Mikhailova N."/>
            <person name="Davenport K."/>
            <person name="Han C."/>
            <person name="Tapia R."/>
            <person name="Land M."/>
            <person name="Hauser L."/>
            <person name="Kyrpides N."/>
            <person name="Ivanova N."/>
            <person name="Pagani I."/>
            <person name="Kappler U."/>
            <person name="Woyke T."/>
        </authorList>
    </citation>
    <scope>NUCLEOTIDE SEQUENCE [LARGE SCALE GENOMIC DNA]</scope>
    <source>
        <strain evidence="4">DSM 14477 / JCM 11371 / ALM1</strain>
    </source>
</reference>
<evidence type="ECO:0000259" key="2">
    <source>
        <dbReference type="PROSITE" id="PS50234"/>
    </source>
</evidence>
<protein>
    <submittedName>
        <fullName evidence="3">von Willebrand factor type A</fullName>
    </submittedName>
</protein>
<feature type="transmembrane region" description="Helical" evidence="1">
    <location>
        <begin position="7"/>
        <end position="28"/>
    </location>
</feature>
<evidence type="ECO:0000256" key="1">
    <source>
        <dbReference type="SAM" id="Phobius"/>
    </source>
</evidence>
<dbReference type="PROSITE" id="PS50234">
    <property type="entry name" value="VWFA"/>
    <property type="match status" value="1"/>
</dbReference>
<dbReference type="KEGG" id="tcy:Thicy_1670"/>
<feature type="domain" description="VWFA" evidence="2">
    <location>
        <begin position="108"/>
        <end position="297"/>
    </location>
</feature>
<dbReference type="Gene3D" id="3.40.50.410">
    <property type="entry name" value="von Willebrand factor, type A domain"/>
    <property type="match status" value="1"/>
</dbReference>
<dbReference type="PANTHER" id="PTHR22550">
    <property type="entry name" value="SPORE GERMINATION PROTEIN"/>
    <property type="match status" value="1"/>
</dbReference>
<dbReference type="Pfam" id="PF00092">
    <property type="entry name" value="VWA"/>
    <property type="match status" value="1"/>
</dbReference>
<dbReference type="OrthoDB" id="6206554at2"/>
<dbReference type="eggNOG" id="COG2304">
    <property type="taxonomic scope" value="Bacteria"/>
</dbReference>
<dbReference type="InterPro" id="IPR002035">
    <property type="entry name" value="VWF_A"/>
</dbReference>
<evidence type="ECO:0000313" key="4">
    <source>
        <dbReference type="Proteomes" id="UP000009232"/>
    </source>
</evidence>
<dbReference type="STRING" id="717773.Thicy_1670"/>
<keyword evidence="4" id="KW-1185">Reference proteome</keyword>
<dbReference type="PANTHER" id="PTHR22550:SF18">
    <property type="entry name" value="VWFA DOMAIN-CONTAINING PROTEIN"/>
    <property type="match status" value="1"/>
</dbReference>
<gene>
    <name evidence="3" type="ordered locus">Thicy_1670</name>
</gene>
<dbReference type="AlphaFoldDB" id="F6DBM5"/>
<dbReference type="InterPro" id="IPR036465">
    <property type="entry name" value="vWFA_dom_sf"/>
</dbReference>
<feature type="transmembrane region" description="Helical" evidence="1">
    <location>
        <begin position="71"/>
        <end position="90"/>
    </location>
</feature>
<organism evidence="3 4">
    <name type="scientific">Thiomicrospira cyclica (strain DSM 14477 / JCM 11371 / ALM1)</name>
    <name type="common">Thioalkalimicrobium cyclicum</name>
    <dbReference type="NCBI Taxonomy" id="717773"/>
    <lineage>
        <taxon>Bacteria</taxon>
        <taxon>Pseudomonadati</taxon>
        <taxon>Pseudomonadota</taxon>
        <taxon>Gammaproteobacteria</taxon>
        <taxon>Thiotrichales</taxon>
        <taxon>Piscirickettsiaceae</taxon>
        <taxon>Thiomicrospira</taxon>
    </lineage>
</organism>
<dbReference type="SUPFAM" id="SSF53300">
    <property type="entry name" value="vWA-like"/>
    <property type="match status" value="1"/>
</dbReference>
<name>F6DBM5_THICA</name>
<keyword evidence="1" id="KW-1133">Transmembrane helix</keyword>
<keyword evidence="1" id="KW-0472">Membrane</keyword>
<accession>F6DBM5</accession>
<dbReference type="HOGENOM" id="CLU_024570_0_1_6"/>
<dbReference type="InterPro" id="IPR050768">
    <property type="entry name" value="UPF0353/GerABKA_families"/>
</dbReference>
<proteinExistence type="predicted"/>
<dbReference type="SMART" id="SM00327">
    <property type="entry name" value="VWA"/>
    <property type="match status" value="1"/>
</dbReference>
<dbReference type="Proteomes" id="UP000009232">
    <property type="component" value="Chromosome"/>
</dbReference>
<feature type="transmembrane region" description="Helical" evidence="1">
    <location>
        <begin position="316"/>
        <end position="334"/>
    </location>
</feature>
<keyword evidence="1" id="KW-0812">Transmembrane</keyword>
<sequence>MSELVNIFEAFHFLWPALILLAPMPWIIRRFLKTAAQEQQPLVAPSMAQRLRHFVSPNQQLVDTNQRSATHLLPIHLLFIVIWILVLLAAMRPVWYITPAPFEASGRDMMLSVDISPTMLREDMTWQGQRVDRLVALKRVMDEFIEQRQGDRMGLIVFSTEAHLVSPLTYDLQAIKQLMMESEVGMAGNTTSIGDSIGLAIKHLAEQENDRAVLVLLTDGANNDGYLDPIEAAEKAAEKGLIIHTIAFGNIDTSRGRPISSAFDIDLEALEIISGLTGGRSFAAGDAQTLRDIYRTINQIEANTFELNHYRARHELFIWPLALALLVSWLYAGYRLVRPEVGHV</sequence>
<dbReference type="EMBL" id="CP002776">
    <property type="protein sequence ID" value="AEG32427.1"/>
    <property type="molecule type" value="Genomic_DNA"/>
</dbReference>